<dbReference type="Proteomes" id="UP001140560">
    <property type="component" value="Unassembled WGS sequence"/>
</dbReference>
<name>A0A9W8Y0F1_9PLEO</name>
<proteinExistence type="predicted"/>
<comment type="caution">
    <text evidence="1">The sequence shown here is derived from an EMBL/GenBank/DDBJ whole genome shotgun (WGS) entry which is preliminary data.</text>
</comment>
<dbReference type="EMBL" id="JAPEUY010000017">
    <property type="protein sequence ID" value="KAJ4364593.1"/>
    <property type="molecule type" value="Genomic_DNA"/>
</dbReference>
<evidence type="ECO:0000313" key="1">
    <source>
        <dbReference type="EMBL" id="KAJ4364593.1"/>
    </source>
</evidence>
<evidence type="ECO:0000313" key="2">
    <source>
        <dbReference type="Proteomes" id="UP001140560"/>
    </source>
</evidence>
<sequence>MAKRSTAGVLYAAANRQHELQFPRDFAYLTQLTGGQSVARQIHRDNEVFERWKMSKKKAIERVNNAPTGPAAQNHILTDEQHVDVIVYLSQFAVNQQLDPAPAPSLTQAGFHGAQGSGYNGGIDLFEEYLKSLPSVPQIPTQSQSRGVSYAPAIAPAPVFQHQVTWLDHDPSSATQNVLQSGGLKQQDLFSN</sequence>
<protein>
    <submittedName>
        <fullName evidence="1">Uncharacterized protein</fullName>
    </submittedName>
</protein>
<dbReference type="AlphaFoldDB" id="A0A9W8Y0F1"/>
<gene>
    <name evidence="1" type="ORF">N0V83_009189</name>
</gene>
<organism evidence="1 2">
    <name type="scientific">Neocucurbitaria cava</name>
    <dbReference type="NCBI Taxonomy" id="798079"/>
    <lineage>
        <taxon>Eukaryota</taxon>
        <taxon>Fungi</taxon>
        <taxon>Dikarya</taxon>
        <taxon>Ascomycota</taxon>
        <taxon>Pezizomycotina</taxon>
        <taxon>Dothideomycetes</taxon>
        <taxon>Pleosporomycetidae</taxon>
        <taxon>Pleosporales</taxon>
        <taxon>Pleosporineae</taxon>
        <taxon>Cucurbitariaceae</taxon>
        <taxon>Neocucurbitaria</taxon>
    </lineage>
</organism>
<keyword evidence="2" id="KW-1185">Reference proteome</keyword>
<accession>A0A9W8Y0F1</accession>
<reference evidence="1" key="1">
    <citation type="submission" date="2022-10" db="EMBL/GenBank/DDBJ databases">
        <title>Tapping the CABI collections for fungal endophytes: first genome assemblies for Collariella, Neodidymelliopsis, Ascochyta clinopodiicola, Didymella pomorum, Didymosphaeria variabile, Neocosmospora piperis and Neocucurbitaria cava.</title>
        <authorList>
            <person name="Hill R."/>
        </authorList>
    </citation>
    <scope>NUCLEOTIDE SEQUENCE</scope>
    <source>
        <strain evidence="1">IMI 356814</strain>
    </source>
</reference>